<protein>
    <submittedName>
        <fullName evidence="4">Uncharacterized protein</fullName>
    </submittedName>
</protein>
<dbReference type="InterPro" id="IPR024792">
    <property type="entry name" value="RhoGDI_dom_sf"/>
</dbReference>
<organism evidence="4 5">
    <name type="scientific">[Candida] arabinofermentans NRRL YB-2248</name>
    <dbReference type="NCBI Taxonomy" id="983967"/>
    <lineage>
        <taxon>Eukaryota</taxon>
        <taxon>Fungi</taxon>
        <taxon>Dikarya</taxon>
        <taxon>Ascomycota</taxon>
        <taxon>Saccharomycotina</taxon>
        <taxon>Pichiomycetes</taxon>
        <taxon>Pichiales</taxon>
        <taxon>Pichiaceae</taxon>
        <taxon>Ogataea</taxon>
        <taxon>Ogataea/Candida clade</taxon>
    </lineage>
</organism>
<reference evidence="5" key="1">
    <citation type="submission" date="2016-04" db="EMBL/GenBank/DDBJ databases">
        <title>Comparative genomics of biotechnologically important yeasts.</title>
        <authorList>
            <consortium name="DOE Joint Genome Institute"/>
            <person name="Riley R."/>
            <person name="Haridas S."/>
            <person name="Wolfe K.H."/>
            <person name="Lopes M.R."/>
            <person name="Hittinger C.T."/>
            <person name="Goker M."/>
            <person name="Salamov A."/>
            <person name="Wisecaver J."/>
            <person name="Long T.M."/>
            <person name="Aerts A.L."/>
            <person name="Barry K."/>
            <person name="Choi C."/>
            <person name="Clum A."/>
            <person name="Coughlan A.Y."/>
            <person name="Deshpande S."/>
            <person name="Douglass A.P."/>
            <person name="Hanson S.J."/>
            <person name="Klenk H.-P."/>
            <person name="Labutti K."/>
            <person name="Lapidus A."/>
            <person name="Lindquist E."/>
            <person name="Lipzen A."/>
            <person name="Meier-Kolthoff J.P."/>
            <person name="Ohm R.A."/>
            <person name="Otillar R.P."/>
            <person name="Pangilinan J."/>
            <person name="Peng Y."/>
            <person name="Rokas A."/>
            <person name="Rosa C.A."/>
            <person name="Scheuner C."/>
            <person name="Sibirny A.A."/>
            <person name="Slot J.C."/>
            <person name="Stielow J.B."/>
            <person name="Sun H."/>
            <person name="Kurtzman C.P."/>
            <person name="Blackwell M."/>
            <person name="Grigoriev I.V."/>
            <person name="Jeffries T.W."/>
        </authorList>
    </citation>
    <scope>NUCLEOTIDE SEQUENCE [LARGE SCALE GENOMIC DNA]</scope>
    <source>
        <strain evidence="5">NRRL YB-2248</strain>
    </source>
</reference>
<gene>
    <name evidence="4" type="ORF">CANARDRAFT_27637</name>
</gene>
<dbReference type="GO" id="GO:0005094">
    <property type="term" value="F:Rho GDP-dissociation inhibitor activity"/>
    <property type="evidence" value="ECO:0007669"/>
    <property type="project" value="InterPro"/>
</dbReference>
<accession>A0A1E4T3V4</accession>
<dbReference type="GO" id="GO:0007266">
    <property type="term" value="P:Rho protein signal transduction"/>
    <property type="evidence" value="ECO:0007669"/>
    <property type="project" value="InterPro"/>
</dbReference>
<dbReference type="PANTHER" id="PTHR10980">
    <property type="entry name" value="RHO GDP-DISSOCIATION INHIBITOR"/>
    <property type="match status" value="1"/>
</dbReference>
<dbReference type="OrthoDB" id="1683373at2759"/>
<sequence>MSNDDDLVPEEVPGFKVSTKKTLAEYSNLDAEDESLVKWKKSLGLNTGALLPVTPGDKRTVVIISMTLKIRGEDEPVIIKFDDLKPNEKISFKIKEKSIYQLIIKFKVQFDIITGLKYLQAVKKTGITV</sequence>
<dbReference type="PANTHER" id="PTHR10980:SF3">
    <property type="entry name" value="LD16419P"/>
    <property type="match status" value="1"/>
</dbReference>
<evidence type="ECO:0000256" key="2">
    <source>
        <dbReference type="ARBA" id="ARBA00009758"/>
    </source>
</evidence>
<name>A0A1E4T3V4_9ASCO</name>
<dbReference type="InterPro" id="IPR014756">
    <property type="entry name" value="Ig_E-set"/>
</dbReference>
<proteinExistence type="inferred from homology"/>
<keyword evidence="5" id="KW-1185">Reference proteome</keyword>
<dbReference type="GO" id="GO:0005829">
    <property type="term" value="C:cytosol"/>
    <property type="evidence" value="ECO:0007669"/>
    <property type="project" value="TreeGrafter"/>
</dbReference>
<evidence type="ECO:0000256" key="3">
    <source>
        <dbReference type="ARBA" id="ARBA00022490"/>
    </source>
</evidence>
<evidence type="ECO:0000313" key="4">
    <source>
        <dbReference type="EMBL" id="ODV86425.1"/>
    </source>
</evidence>
<feature type="non-terminal residue" evidence="4">
    <location>
        <position position="129"/>
    </location>
</feature>
<comment type="similarity">
    <text evidence="2">Belongs to the Rho GDI family.</text>
</comment>
<dbReference type="STRING" id="983967.A0A1E4T3V4"/>
<keyword evidence="3" id="KW-0963">Cytoplasm</keyword>
<comment type="subcellular location">
    <subcellularLocation>
        <location evidence="1">Cytoplasm</location>
    </subcellularLocation>
</comment>
<dbReference type="Gene3D" id="2.70.50.30">
    <property type="entry name" value="Coagulation Factor XIII, subunit A, domain 1"/>
    <property type="match status" value="1"/>
</dbReference>
<dbReference type="EMBL" id="KV453850">
    <property type="protein sequence ID" value="ODV86425.1"/>
    <property type="molecule type" value="Genomic_DNA"/>
</dbReference>
<dbReference type="AlphaFoldDB" id="A0A1E4T3V4"/>
<evidence type="ECO:0000313" key="5">
    <source>
        <dbReference type="Proteomes" id="UP000094801"/>
    </source>
</evidence>
<dbReference type="SUPFAM" id="SSF81296">
    <property type="entry name" value="E set domains"/>
    <property type="match status" value="1"/>
</dbReference>
<dbReference type="Pfam" id="PF02115">
    <property type="entry name" value="Rho_GDI"/>
    <property type="match status" value="1"/>
</dbReference>
<dbReference type="GO" id="GO:0016020">
    <property type="term" value="C:membrane"/>
    <property type="evidence" value="ECO:0007669"/>
    <property type="project" value="TreeGrafter"/>
</dbReference>
<evidence type="ECO:0000256" key="1">
    <source>
        <dbReference type="ARBA" id="ARBA00004496"/>
    </source>
</evidence>
<dbReference type="Proteomes" id="UP000094801">
    <property type="component" value="Unassembled WGS sequence"/>
</dbReference>
<dbReference type="InterPro" id="IPR000406">
    <property type="entry name" value="Rho_GDI"/>
</dbReference>